<evidence type="ECO:0000256" key="3">
    <source>
        <dbReference type="ARBA" id="ARBA00022777"/>
    </source>
</evidence>
<evidence type="ECO:0000256" key="2">
    <source>
        <dbReference type="ARBA" id="ARBA00022741"/>
    </source>
</evidence>
<evidence type="ECO:0000256" key="4">
    <source>
        <dbReference type="ARBA" id="ARBA00022840"/>
    </source>
</evidence>
<evidence type="ECO:0000256" key="7">
    <source>
        <dbReference type="SAM" id="MobiDB-lite"/>
    </source>
</evidence>
<dbReference type="InterPro" id="IPR011990">
    <property type="entry name" value="TPR-like_helical_dom_sf"/>
</dbReference>
<dbReference type="AlphaFoldDB" id="A0A858REZ2"/>
<keyword evidence="5" id="KW-0802">TPR repeat</keyword>
<gene>
    <name evidence="9" type="ORF">HHL09_04890</name>
</gene>
<dbReference type="PROSITE" id="PS50005">
    <property type="entry name" value="TPR"/>
    <property type="match status" value="1"/>
</dbReference>
<dbReference type="CDD" id="cd14014">
    <property type="entry name" value="STKc_PknB_like"/>
    <property type="match status" value="1"/>
</dbReference>
<dbReference type="RefSeq" id="WP_169453355.1">
    <property type="nucleotide sequence ID" value="NZ_CP051774.1"/>
</dbReference>
<dbReference type="InterPro" id="IPR000719">
    <property type="entry name" value="Prot_kinase_dom"/>
</dbReference>
<accession>A0A858REZ2</accession>
<dbReference type="PROSITE" id="PS50011">
    <property type="entry name" value="PROTEIN_KINASE_DOM"/>
    <property type="match status" value="1"/>
</dbReference>
<proteinExistence type="predicted"/>
<feature type="binding site" evidence="6">
    <location>
        <position position="75"/>
    </location>
    <ligand>
        <name>ATP</name>
        <dbReference type="ChEBI" id="CHEBI:30616"/>
    </ligand>
</feature>
<dbReference type="PANTHER" id="PTHR43289:SF6">
    <property type="entry name" value="SERINE_THREONINE-PROTEIN KINASE NEKL-3"/>
    <property type="match status" value="1"/>
</dbReference>
<dbReference type="InterPro" id="IPR011009">
    <property type="entry name" value="Kinase-like_dom_sf"/>
</dbReference>
<dbReference type="GO" id="GO:0004674">
    <property type="term" value="F:protein serine/threonine kinase activity"/>
    <property type="evidence" value="ECO:0007669"/>
    <property type="project" value="TreeGrafter"/>
</dbReference>
<dbReference type="GO" id="GO:0005524">
    <property type="term" value="F:ATP binding"/>
    <property type="evidence" value="ECO:0007669"/>
    <property type="project" value="UniProtKB-UniRule"/>
</dbReference>
<dbReference type="Gene3D" id="1.25.40.10">
    <property type="entry name" value="Tetratricopeptide repeat domain"/>
    <property type="match status" value="2"/>
</dbReference>
<evidence type="ECO:0000256" key="5">
    <source>
        <dbReference type="PROSITE-ProRule" id="PRU00339"/>
    </source>
</evidence>
<dbReference type="Gene3D" id="1.10.510.10">
    <property type="entry name" value="Transferase(Phosphotransferase) domain 1"/>
    <property type="match status" value="1"/>
</dbReference>
<name>A0A858REZ2_9BACT</name>
<protein>
    <submittedName>
        <fullName evidence="9">Protein kinase</fullName>
    </submittedName>
</protein>
<reference evidence="9 10" key="1">
    <citation type="submission" date="2020-04" db="EMBL/GenBank/DDBJ databases">
        <title>Luteolibacter sp. G-1-1-1 isolated from soil.</title>
        <authorList>
            <person name="Dahal R.H."/>
        </authorList>
    </citation>
    <scope>NUCLEOTIDE SEQUENCE [LARGE SCALE GENOMIC DNA]</scope>
    <source>
        <strain evidence="9 10">G-1-1-1</strain>
    </source>
</reference>
<dbReference type="InterPro" id="IPR008271">
    <property type="entry name" value="Ser/Thr_kinase_AS"/>
</dbReference>
<sequence>MSPDFLSKALDQVLSDDSASSLFDLGLRPKRNERMDHPGDYISHFRLVSLLGEGGFGSVWSAEQVEPIHREIALKLIKLGMDSQEVIARFEAESQALAMMDHPNIAAVLDAGTAADGRPFFAMELVRGIPLTTYCNSRNLSVRQRLELFIPICQAVQHAHQKAILHRDLKPSNILVSEIDGKPVPKVIDFGISKALSTPHEDQLTRTRIGSFMGTPQYMSPEQTGSAADVDTRSDIYSLGVILYELLAGRTPLGPEFPGYEETLRRIRVEEPPKPSSTVHPQAPSALQVATARGTEPAKLRKILRGDLDWITMKALEKDRRHRYGTANALAADLRRYLDSEPVSAAAPTLVYRFSKFARRQKGALITSGLVTAALIAGSIVSLWQAAEARQARISSEKNRLQSQANFDRARQAVEKYLSQVSDHPRLREADFYVLRKELLETAIPFYEELAKSSAEDPALRYDKAQALGSLATLYDELGQSDRAIASFREAIMLDEKLLAESPGNVAYREALALHCNNFGPLTNAAEAIPILQRGISILEGLREQFPANIDHAEAWASMMINLAVVQDRQKMESESEKSLDRALATFEELSAAGKSTLTLRVQLAVAQANSAAASLGEDFTRPEALFRQSLSAFEKAMAEFPNKAAIRSFWAKTANLYGNQLVLRGRREEALSLFKRAAEFHRSVVAELPELPAHRQALGSVLQVQGDCLLGMAREPEAESLFKEALLIFRKLHAEHPRIPDYARFEGLSHDRLGEILQDRLDHTGAVSEFTQGVASIRQAARLGPSTPLFRSELKNLLGKHASASVHAGDAISAANSAIEFNSLLDSAWGECEYSALQLAAIVPLLGDHPDIARDCAIKACEALKLAMKDDYPAMDSFKDDARFASLRRYPEFLSLQPSPPDPVNRSPAGFSFLYLHDDPGKRIWARSADTWTERQPSGSVNIYKVTRRIRLYGVSGSEITREGNTGLKLFIPDKGTRSPHQLQMQGGDGKWGTLGEMKEVE</sequence>
<keyword evidence="1" id="KW-0808">Transferase</keyword>
<dbReference type="KEGG" id="luo:HHL09_04890"/>
<dbReference type="SUPFAM" id="SSF56112">
    <property type="entry name" value="Protein kinase-like (PK-like)"/>
    <property type="match status" value="1"/>
</dbReference>
<dbReference type="Proteomes" id="UP000501812">
    <property type="component" value="Chromosome"/>
</dbReference>
<feature type="repeat" description="TPR" evidence="5">
    <location>
        <begin position="465"/>
        <end position="498"/>
    </location>
</feature>
<keyword evidence="3 9" id="KW-0418">Kinase</keyword>
<dbReference type="EMBL" id="CP051774">
    <property type="protein sequence ID" value="QJE95134.1"/>
    <property type="molecule type" value="Genomic_DNA"/>
</dbReference>
<keyword evidence="4 6" id="KW-0067">ATP-binding</keyword>
<dbReference type="PROSITE" id="PS00107">
    <property type="entry name" value="PROTEIN_KINASE_ATP"/>
    <property type="match status" value="1"/>
</dbReference>
<dbReference type="SMART" id="SM00220">
    <property type="entry name" value="S_TKc"/>
    <property type="match status" value="1"/>
</dbReference>
<dbReference type="InterPro" id="IPR019734">
    <property type="entry name" value="TPR_rpt"/>
</dbReference>
<keyword evidence="2 6" id="KW-0547">Nucleotide-binding</keyword>
<organism evidence="9 10">
    <name type="scientific">Luteolibacter luteus</name>
    <dbReference type="NCBI Taxonomy" id="2728835"/>
    <lineage>
        <taxon>Bacteria</taxon>
        <taxon>Pseudomonadati</taxon>
        <taxon>Verrucomicrobiota</taxon>
        <taxon>Verrucomicrobiia</taxon>
        <taxon>Verrucomicrobiales</taxon>
        <taxon>Verrucomicrobiaceae</taxon>
        <taxon>Luteolibacter</taxon>
    </lineage>
</organism>
<evidence type="ECO:0000256" key="1">
    <source>
        <dbReference type="ARBA" id="ARBA00022679"/>
    </source>
</evidence>
<evidence type="ECO:0000259" key="8">
    <source>
        <dbReference type="PROSITE" id="PS50011"/>
    </source>
</evidence>
<dbReference type="SUPFAM" id="SSF48452">
    <property type="entry name" value="TPR-like"/>
    <property type="match status" value="2"/>
</dbReference>
<feature type="domain" description="Protein kinase" evidence="8">
    <location>
        <begin position="45"/>
        <end position="338"/>
    </location>
</feature>
<dbReference type="SMART" id="SM00028">
    <property type="entry name" value="TPR"/>
    <property type="match status" value="4"/>
</dbReference>
<dbReference type="Gene3D" id="3.30.200.20">
    <property type="entry name" value="Phosphorylase Kinase, domain 1"/>
    <property type="match status" value="1"/>
</dbReference>
<dbReference type="Pfam" id="PF00069">
    <property type="entry name" value="Pkinase"/>
    <property type="match status" value="1"/>
</dbReference>
<evidence type="ECO:0000313" key="10">
    <source>
        <dbReference type="Proteomes" id="UP000501812"/>
    </source>
</evidence>
<keyword evidence="10" id="KW-1185">Reference proteome</keyword>
<dbReference type="InterPro" id="IPR017441">
    <property type="entry name" value="Protein_kinase_ATP_BS"/>
</dbReference>
<evidence type="ECO:0000313" key="9">
    <source>
        <dbReference type="EMBL" id="QJE95134.1"/>
    </source>
</evidence>
<feature type="region of interest" description="Disordered" evidence="7">
    <location>
        <begin position="978"/>
        <end position="1003"/>
    </location>
</feature>
<dbReference type="PROSITE" id="PS00108">
    <property type="entry name" value="PROTEIN_KINASE_ST"/>
    <property type="match status" value="1"/>
</dbReference>
<evidence type="ECO:0000256" key="6">
    <source>
        <dbReference type="PROSITE-ProRule" id="PRU10141"/>
    </source>
</evidence>
<dbReference type="PANTHER" id="PTHR43289">
    <property type="entry name" value="MITOGEN-ACTIVATED PROTEIN KINASE KINASE KINASE 20-RELATED"/>
    <property type="match status" value="1"/>
</dbReference>